<dbReference type="PROSITE" id="PS50088">
    <property type="entry name" value="ANK_REPEAT"/>
    <property type="match status" value="2"/>
</dbReference>
<dbReference type="PRINTS" id="PR01415">
    <property type="entry name" value="ANKYRIN"/>
</dbReference>
<name>A0A914XED6_9BILA</name>
<evidence type="ECO:0000313" key="4">
    <source>
        <dbReference type="Proteomes" id="UP000887566"/>
    </source>
</evidence>
<organism evidence="4 5">
    <name type="scientific">Plectus sambesii</name>
    <dbReference type="NCBI Taxonomy" id="2011161"/>
    <lineage>
        <taxon>Eukaryota</taxon>
        <taxon>Metazoa</taxon>
        <taxon>Ecdysozoa</taxon>
        <taxon>Nematoda</taxon>
        <taxon>Chromadorea</taxon>
        <taxon>Plectida</taxon>
        <taxon>Plectina</taxon>
        <taxon>Plectoidea</taxon>
        <taxon>Plectidae</taxon>
        <taxon>Plectus</taxon>
    </lineage>
</organism>
<dbReference type="WBParaSite" id="PSAMB.scaffold729size42512.g8286.t1">
    <property type="protein sequence ID" value="PSAMB.scaffold729size42512.g8286.t1"/>
    <property type="gene ID" value="PSAMB.scaffold729size42512.g8286"/>
</dbReference>
<evidence type="ECO:0000256" key="2">
    <source>
        <dbReference type="ARBA" id="ARBA00023043"/>
    </source>
</evidence>
<dbReference type="PANTHER" id="PTHR24189">
    <property type="entry name" value="MYOTROPHIN"/>
    <property type="match status" value="1"/>
</dbReference>
<keyword evidence="2 3" id="KW-0040">ANK repeat</keyword>
<keyword evidence="1" id="KW-0677">Repeat</keyword>
<proteinExistence type="predicted"/>
<keyword evidence="4" id="KW-1185">Reference proteome</keyword>
<dbReference type="Gene3D" id="1.25.40.20">
    <property type="entry name" value="Ankyrin repeat-containing domain"/>
    <property type="match status" value="1"/>
</dbReference>
<dbReference type="GO" id="GO:0005634">
    <property type="term" value="C:nucleus"/>
    <property type="evidence" value="ECO:0007669"/>
    <property type="project" value="TreeGrafter"/>
</dbReference>
<dbReference type="SUPFAM" id="SSF48403">
    <property type="entry name" value="Ankyrin repeat"/>
    <property type="match status" value="1"/>
</dbReference>
<dbReference type="PANTHER" id="PTHR24189:SF69">
    <property type="entry name" value="MYOTROPHIN"/>
    <property type="match status" value="1"/>
</dbReference>
<dbReference type="InterPro" id="IPR002110">
    <property type="entry name" value="Ankyrin_rpt"/>
</dbReference>
<evidence type="ECO:0000313" key="5">
    <source>
        <dbReference type="WBParaSite" id="PSAMB.scaffold729size42512.g8286.t1"/>
    </source>
</evidence>
<dbReference type="GO" id="GO:0005737">
    <property type="term" value="C:cytoplasm"/>
    <property type="evidence" value="ECO:0007669"/>
    <property type="project" value="TreeGrafter"/>
</dbReference>
<dbReference type="Pfam" id="PF12796">
    <property type="entry name" value="Ank_2"/>
    <property type="match status" value="1"/>
</dbReference>
<dbReference type="Proteomes" id="UP000887566">
    <property type="component" value="Unplaced"/>
</dbReference>
<dbReference type="GO" id="GO:2000812">
    <property type="term" value="P:regulation of barbed-end actin filament capping"/>
    <property type="evidence" value="ECO:0007669"/>
    <property type="project" value="TreeGrafter"/>
</dbReference>
<dbReference type="InterPro" id="IPR036770">
    <property type="entry name" value="Ankyrin_rpt-contain_sf"/>
</dbReference>
<accession>A0A914XED6</accession>
<feature type="repeat" description="ANK" evidence="3">
    <location>
        <begin position="31"/>
        <end position="63"/>
    </location>
</feature>
<dbReference type="PROSITE" id="PS50297">
    <property type="entry name" value="ANK_REP_REGION"/>
    <property type="match status" value="2"/>
</dbReference>
<protein>
    <submittedName>
        <fullName evidence="5">Myotrophin</fullName>
    </submittedName>
</protein>
<dbReference type="AlphaFoldDB" id="A0A914XED6"/>
<evidence type="ECO:0000256" key="3">
    <source>
        <dbReference type="PROSITE-ProRule" id="PRU00023"/>
    </source>
</evidence>
<feature type="repeat" description="ANK" evidence="3">
    <location>
        <begin position="64"/>
        <end position="96"/>
    </location>
</feature>
<evidence type="ECO:0000256" key="1">
    <source>
        <dbReference type="ARBA" id="ARBA00022737"/>
    </source>
</evidence>
<sequence length="120" mass="12915">MSSPTAWSIKNGDLDQVRQAITEANVNADLDGRKPIHFAADYGQNEVIDYLLSKGADINAVDSHGITALLAAIWEGHTESVKLLLSRGARRDVKAPDGSSYAECADKAEIKVLLMAQNCC</sequence>
<dbReference type="InterPro" id="IPR050745">
    <property type="entry name" value="Multifunctional_regulatory"/>
</dbReference>
<dbReference type="SMART" id="SM00248">
    <property type="entry name" value="ANK"/>
    <property type="match status" value="2"/>
</dbReference>
<reference evidence="5" key="1">
    <citation type="submission" date="2022-11" db="UniProtKB">
        <authorList>
            <consortium name="WormBaseParasite"/>
        </authorList>
    </citation>
    <scope>IDENTIFICATION</scope>
</reference>